<protein>
    <recommendedName>
        <fullName evidence="6">MmgE/PrpD family protein</fullName>
    </recommendedName>
</protein>
<evidence type="ECO:0000259" key="3">
    <source>
        <dbReference type="Pfam" id="PF19305"/>
    </source>
</evidence>
<dbReference type="InterPro" id="IPR045336">
    <property type="entry name" value="MmgE_PrpD_N"/>
</dbReference>
<dbReference type="GO" id="GO:0016829">
    <property type="term" value="F:lyase activity"/>
    <property type="evidence" value="ECO:0007669"/>
    <property type="project" value="InterPro"/>
</dbReference>
<dbReference type="InterPro" id="IPR045337">
    <property type="entry name" value="MmgE_PrpD_C"/>
</dbReference>
<dbReference type="EMBL" id="CP021109">
    <property type="protein sequence ID" value="ARP88752.1"/>
    <property type="molecule type" value="Genomic_DNA"/>
</dbReference>
<reference evidence="4 5" key="1">
    <citation type="submission" date="2017-05" db="EMBL/GenBank/DDBJ databases">
        <title>Complete and WGS of Bordetella genogroups.</title>
        <authorList>
            <person name="Spilker T."/>
            <person name="LiPuma J."/>
        </authorList>
    </citation>
    <scope>NUCLEOTIDE SEQUENCE [LARGE SCALE GENOMIC DNA]</scope>
    <source>
        <strain evidence="4 5">AU17164</strain>
    </source>
</reference>
<dbReference type="PANTHER" id="PTHR16943:SF8">
    <property type="entry name" value="2-METHYLCITRATE DEHYDRATASE"/>
    <property type="match status" value="1"/>
</dbReference>
<name>A0A1W6Z5V6_9BORD</name>
<dbReference type="PANTHER" id="PTHR16943">
    <property type="entry name" value="2-METHYLCITRATE DEHYDRATASE-RELATED"/>
    <property type="match status" value="1"/>
</dbReference>
<gene>
    <name evidence="4" type="ORF">CAL13_15000</name>
</gene>
<proteinExistence type="inferred from homology"/>
<evidence type="ECO:0000313" key="4">
    <source>
        <dbReference type="EMBL" id="ARP88752.1"/>
    </source>
</evidence>
<feature type="domain" description="MmgE/PrpD C-terminal" evidence="3">
    <location>
        <begin position="268"/>
        <end position="431"/>
    </location>
</feature>
<dbReference type="InterPro" id="IPR042183">
    <property type="entry name" value="MmgE/PrpD_sf_1"/>
</dbReference>
<dbReference type="Proteomes" id="UP000194139">
    <property type="component" value="Chromosome"/>
</dbReference>
<dbReference type="Gene3D" id="3.30.1330.120">
    <property type="entry name" value="2-methylcitrate dehydratase PrpD"/>
    <property type="match status" value="1"/>
</dbReference>
<dbReference type="Pfam" id="PF19305">
    <property type="entry name" value="MmgE_PrpD_C"/>
    <property type="match status" value="1"/>
</dbReference>
<evidence type="ECO:0008006" key="6">
    <source>
        <dbReference type="Google" id="ProtNLM"/>
    </source>
</evidence>
<dbReference type="Pfam" id="PF03972">
    <property type="entry name" value="MmgE_PrpD_N"/>
    <property type="match status" value="1"/>
</dbReference>
<feature type="domain" description="MmgE/PrpD N-terminal" evidence="2">
    <location>
        <begin position="6"/>
        <end position="240"/>
    </location>
</feature>
<dbReference type="InterPro" id="IPR042188">
    <property type="entry name" value="MmgE/PrpD_sf_2"/>
</dbReference>
<dbReference type="Gene3D" id="1.10.4100.10">
    <property type="entry name" value="2-methylcitrate dehydratase PrpD"/>
    <property type="match status" value="1"/>
</dbReference>
<accession>A0A1W6Z5V6</accession>
<dbReference type="InterPro" id="IPR005656">
    <property type="entry name" value="MmgE_PrpD"/>
</dbReference>
<evidence type="ECO:0000259" key="2">
    <source>
        <dbReference type="Pfam" id="PF03972"/>
    </source>
</evidence>
<dbReference type="SUPFAM" id="SSF103378">
    <property type="entry name" value="2-methylcitrate dehydratase PrpD"/>
    <property type="match status" value="1"/>
</dbReference>
<dbReference type="AlphaFoldDB" id="A0A1W6Z5V6"/>
<keyword evidence="5" id="KW-1185">Reference proteome</keyword>
<organism evidence="4 5">
    <name type="scientific">Bordetella genomosp. 9</name>
    <dbReference type="NCBI Taxonomy" id="1416803"/>
    <lineage>
        <taxon>Bacteria</taxon>
        <taxon>Pseudomonadati</taxon>
        <taxon>Pseudomonadota</taxon>
        <taxon>Betaproteobacteria</taxon>
        <taxon>Burkholderiales</taxon>
        <taxon>Alcaligenaceae</taxon>
        <taxon>Bordetella</taxon>
    </lineage>
</organism>
<evidence type="ECO:0000313" key="5">
    <source>
        <dbReference type="Proteomes" id="UP000194139"/>
    </source>
</evidence>
<evidence type="ECO:0000256" key="1">
    <source>
        <dbReference type="ARBA" id="ARBA00006174"/>
    </source>
</evidence>
<dbReference type="InterPro" id="IPR036148">
    <property type="entry name" value="MmgE/PrpD_sf"/>
</dbReference>
<sequence>MTTSMALAQWVDGLASAHIPPAVRQVATTCILDTLAVAVAGAATPAARAALALCPNAATGPCTILGRTDVAADAPLAAFVNATAAHALDFDDNCYAGFVHGSAVIVPALLACAESMDATGEQTVTALVAGAECEYAIGAATQGRLYERGWWTTGVLGPIGAAMAAAKLFRLDPARTREALALAVSMASGTKSCFGSDAKPLMAGKAAQAGVQSACLAQAGATGPADPFGAPSGFAARFNEGVFDGSALASLGRSWYLLEPGVDVKRIPVCLSSHAAVDALRALMARHRFQASDVKRVTCDVPPIVAANLVHAMPATPGQARFSMPFAIAMTLLDPDWGLAALHPAQLARDDLRCLMRVVHMETGPAWNDAKRRSAAPEGAVVRVTLTNGAVLEASRDKAAGSAAAPLPEAAVSRKFHDCTAPVIGARHAATLLARLRSLDGPEPIRAVFDILRTRKLAAAPGIGEGES</sequence>
<comment type="similarity">
    <text evidence="1">Belongs to the PrpD family.</text>
</comment>